<reference evidence="2 3" key="1">
    <citation type="submission" date="2021-03" db="EMBL/GenBank/DDBJ databases">
        <title>novel species isolated from a fishpond in China.</title>
        <authorList>
            <person name="Lu H."/>
            <person name="Cai Z."/>
        </authorList>
    </citation>
    <scope>NUCLEOTIDE SEQUENCE [LARGE SCALE GENOMIC DNA]</scope>
    <source>
        <strain evidence="2 3">H41</strain>
    </source>
</reference>
<keyword evidence="2" id="KW-0067">ATP-binding</keyword>
<accession>A0ABS3C3F2</accession>
<dbReference type="Pfam" id="PF02518">
    <property type="entry name" value="HATPase_c"/>
    <property type="match status" value="1"/>
</dbReference>
<dbReference type="InterPro" id="IPR003594">
    <property type="entry name" value="HATPase_dom"/>
</dbReference>
<name>A0ABS3C3F2_9BACT</name>
<dbReference type="InterPro" id="IPR036890">
    <property type="entry name" value="HATPase_C_sf"/>
</dbReference>
<dbReference type="Gene3D" id="3.30.565.10">
    <property type="entry name" value="Histidine kinase-like ATPase, C-terminal domain"/>
    <property type="match status" value="1"/>
</dbReference>
<comment type="caution">
    <text evidence="2">The sequence shown here is derived from an EMBL/GenBank/DDBJ whole genome shotgun (WGS) entry which is preliminary data.</text>
</comment>
<dbReference type="Proteomes" id="UP000664317">
    <property type="component" value="Unassembled WGS sequence"/>
</dbReference>
<evidence type="ECO:0000313" key="2">
    <source>
        <dbReference type="EMBL" id="MBN7811503.1"/>
    </source>
</evidence>
<gene>
    <name evidence="2" type="ORF">J0A68_11090</name>
</gene>
<dbReference type="SUPFAM" id="SSF55874">
    <property type="entry name" value="ATPase domain of HSP90 chaperone/DNA topoisomerase II/histidine kinase"/>
    <property type="match status" value="1"/>
</dbReference>
<dbReference type="EMBL" id="JAFKCT010000004">
    <property type="protein sequence ID" value="MBN7811503.1"/>
    <property type="molecule type" value="Genomic_DNA"/>
</dbReference>
<proteinExistence type="predicted"/>
<feature type="domain" description="Histidine kinase/HSP90-like ATPase" evidence="1">
    <location>
        <begin position="134"/>
        <end position="240"/>
    </location>
</feature>
<sequence>MTRLSSINNTFDSYQKLIALYQEHKEKMFDDISIELSYFFSANMCAALGAILDRFKSNLNDIHFVQINPEIERILLKNDFLTYYGRNRALDTHNTTIKFQKLKKTDGKFFKNYVMDELIEGHRSDLPKMSSGVKEKIIEAIYEIFVNAQIHSETEFIYTCGQFFPNKNKIEFTIVDTGIGFKNRINKRFNTKVSAEKAILWAVRDKNTTKEGITGGLGLAILKEFIQRNRGKMQIVSNEGYYQFDASSEVTKAFRGEFPGTIVNLQFSTDDKSNYTLKGEVNLDDIF</sequence>
<evidence type="ECO:0000259" key="1">
    <source>
        <dbReference type="Pfam" id="PF02518"/>
    </source>
</evidence>
<keyword evidence="3" id="KW-1185">Reference proteome</keyword>
<keyword evidence="2" id="KW-0547">Nucleotide-binding</keyword>
<dbReference type="RefSeq" id="WP_206578285.1">
    <property type="nucleotide sequence ID" value="NZ_JAFKCT010000004.1"/>
</dbReference>
<dbReference type="GO" id="GO:0005524">
    <property type="term" value="F:ATP binding"/>
    <property type="evidence" value="ECO:0007669"/>
    <property type="project" value="UniProtKB-KW"/>
</dbReference>
<protein>
    <submittedName>
        <fullName evidence="2">ATP-binding protein</fullName>
    </submittedName>
</protein>
<organism evidence="2 3">
    <name type="scientific">Algoriphagus oliviformis</name>
    <dbReference type="NCBI Taxonomy" id="2811231"/>
    <lineage>
        <taxon>Bacteria</taxon>
        <taxon>Pseudomonadati</taxon>
        <taxon>Bacteroidota</taxon>
        <taxon>Cytophagia</taxon>
        <taxon>Cytophagales</taxon>
        <taxon>Cyclobacteriaceae</taxon>
        <taxon>Algoriphagus</taxon>
    </lineage>
</organism>
<evidence type="ECO:0000313" key="3">
    <source>
        <dbReference type="Proteomes" id="UP000664317"/>
    </source>
</evidence>